<feature type="non-terminal residue" evidence="1">
    <location>
        <position position="1"/>
    </location>
</feature>
<dbReference type="InParanoid" id="D2I8N6"/>
<reference evidence="1" key="1">
    <citation type="journal article" date="2010" name="Nature">
        <title>The sequence and de novo assembly of the giant panda genome.</title>
        <authorList>
            <person name="Li R."/>
            <person name="Fan W."/>
            <person name="Tian G."/>
            <person name="Zhu H."/>
            <person name="He L."/>
            <person name="Cai J."/>
            <person name="Huang Q."/>
            <person name="Cai Q."/>
            <person name="Li B."/>
            <person name="Bai Y."/>
            <person name="Zhang Z."/>
            <person name="Zhang Y."/>
            <person name="Wang W."/>
            <person name="Li J."/>
            <person name="Wei F."/>
            <person name="Li H."/>
            <person name="Jian M."/>
            <person name="Li J."/>
            <person name="Zhang Z."/>
            <person name="Nielsen R."/>
            <person name="Li D."/>
            <person name="Gu W."/>
            <person name="Yang Z."/>
            <person name="Xuan Z."/>
            <person name="Ryder O.A."/>
            <person name="Leung F.C."/>
            <person name="Zhou Y."/>
            <person name="Cao J."/>
            <person name="Sun X."/>
            <person name="Fu Y."/>
            <person name="Fang X."/>
            <person name="Guo X."/>
            <person name="Wang B."/>
            <person name="Hou R."/>
            <person name="Shen F."/>
            <person name="Mu B."/>
            <person name="Ni P."/>
            <person name="Lin R."/>
            <person name="Qian W."/>
            <person name="Wang G."/>
            <person name="Yu C."/>
            <person name="Nie W."/>
            <person name="Wang J."/>
            <person name="Wu Z."/>
            <person name="Liang H."/>
            <person name="Min J."/>
            <person name="Wu Q."/>
            <person name="Cheng S."/>
            <person name="Ruan J."/>
            <person name="Wang M."/>
            <person name="Shi Z."/>
            <person name="Wen M."/>
            <person name="Liu B."/>
            <person name="Ren X."/>
            <person name="Zheng H."/>
            <person name="Dong D."/>
            <person name="Cook K."/>
            <person name="Shan G."/>
            <person name="Zhang H."/>
            <person name="Kosiol C."/>
            <person name="Xie X."/>
            <person name="Lu Z."/>
            <person name="Zheng H."/>
            <person name="Li Y."/>
            <person name="Steiner C.C."/>
            <person name="Lam T.T."/>
            <person name="Lin S."/>
            <person name="Zhang Q."/>
            <person name="Li G."/>
            <person name="Tian J."/>
            <person name="Gong T."/>
            <person name="Liu H."/>
            <person name="Zhang D."/>
            <person name="Fang L."/>
            <person name="Ye C."/>
            <person name="Zhang J."/>
            <person name="Hu W."/>
            <person name="Xu A."/>
            <person name="Ren Y."/>
            <person name="Zhang G."/>
            <person name="Bruford M.W."/>
            <person name="Li Q."/>
            <person name="Ma L."/>
            <person name="Guo Y."/>
            <person name="An N."/>
            <person name="Hu Y."/>
            <person name="Zheng Y."/>
            <person name="Shi Y."/>
            <person name="Li Z."/>
            <person name="Liu Q."/>
            <person name="Chen Y."/>
            <person name="Zhao J."/>
            <person name="Qu N."/>
            <person name="Zhao S."/>
            <person name="Tian F."/>
            <person name="Wang X."/>
            <person name="Wang H."/>
            <person name="Xu L."/>
            <person name="Liu X."/>
            <person name="Vinar T."/>
            <person name="Wang Y."/>
            <person name="Lam T.W."/>
            <person name="Yiu S.M."/>
            <person name="Liu S."/>
            <person name="Zhang H."/>
            <person name="Li D."/>
            <person name="Huang Y."/>
            <person name="Wang X."/>
            <person name="Yang G."/>
            <person name="Jiang Z."/>
            <person name="Wang J."/>
            <person name="Qin N."/>
            <person name="Li L."/>
            <person name="Li J."/>
            <person name="Bolund L."/>
            <person name="Kristiansen K."/>
            <person name="Wong G.K."/>
            <person name="Olson M."/>
            <person name="Zhang X."/>
            <person name="Li S."/>
            <person name="Yang H."/>
            <person name="Wang J."/>
            <person name="Wang J."/>
        </authorList>
    </citation>
    <scope>NUCLEOTIDE SEQUENCE [LARGE SCALE GENOMIC DNA]</scope>
</reference>
<feature type="non-terminal residue" evidence="1">
    <location>
        <position position="53"/>
    </location>
</feature>
<dbReference type="AlphaFoldDB" id="D2I8N6"/>
<dbReference type="EMBL" id="GL199287">
    <property type="protein sequence ID" value="EFB12851.1"/>
    <property type="molecule type" value="Genomic_DNA"/>
</dbReference>
<evidence type="ECO:0000313" key="1">
    <source>
        <dbReference type="EMBL" id="EFB12851.1"/>
    </source>
</evidence>
<gene>
    <name evidence="1" type="ORF">PANDA_022475</name>
</gene>
<proteinExistence type="predicted"/>
<sequence length="53" mass="5857">HHGGAPVLLSYHVLDAWERRGGFSSFLRHSDASSYHLLMELRMTGSASDLCAL</sequence>
<accession>D2I8N6</accession>
<name>D2I8N6_AILME</name>
<protein>
    <submittedName>
        <fullName evidence="1">Uncharacterized protein</fullName>
    </submittedName>
</protein>
<organism evidence="1">
    <name type="scientific">Ailuropoda melanoleuca</name>
    <name type="common">Giant panda</name>
    <dbReference type="NCBI Taxonomy" id="9646"/>
    <lineage>
        <taxon>Eukaryota</taxon>
        <taxon>Metazoa</taxon>
        <taxon>Chordata</taxon>
        <taxon>Craniata</taxon>
        <taxon>Vertebrata</taxon>
        <taxon>Euteleostomi</taxon>
        <taxon>Mammalia</taxon>
        <taxon>Eutheria</taxon>
        <taxon>Laurasiatheria</taxon>
        <taxon>Carnivora</taxon>
        <taxon>Caniformia</taxon>
        <taxon>Ursidae</taxon>
        <taxon>Ailuropoda</taxon>
    </lineage>
</organism>